<feature type="compositionally biased region" description="Low complexity" evidence="1">
    <location>
        <begin position="765"/>
        <end position="779"/>
    </location>
</feature>
<dbReference type="Gene3D" id="3.40.20.10">
    <property type="entry name" value="Severin"/>
    <property type="match status" value="1"/>
</dbReference>
<feature type="compositionally biased region" description="Basic and acidic residues" evidence="1">
    <location>
        <begin position="488"/>
        <end position="499"/>
    </location>
</feature>
<dbReference type="AlphaFoldDB" id="A0A9P4MDX0"/>
<protein>
    <recommendedName>
        <fullName evidence="4">ADF-H domain-containing protein</fullName>
    </recommendedName>
</protein>
<sequence>MSLNGLDDAKVTEAYQTALAEAGGWFLLKYVSRDEVEIYKQGKGGVAEARAAIGDYEDKSPLYGFLVYRRRKVLLKYIPEGTSRLLQARVAVHFTSFEEKFTPNDTVFPLAADIELTETALSQACSLHSAAGAESTRSSGGSAPRKSRLDEIVEDPKERPSYDARAAATTAQDQLAPVEKPVNIPSIVESAPPYEKDLPPIPTDAESRPATRDSTLPNGTPLASRKAAAILGIPLSSVSSVSIESSTRRPETPLNPGDAASIYATSLNSLTRSDHLAYLGDDARSSTSTARPSLSDINFAGLYPKPKVKLGPRPSLDTSKLKTGPRPTSSLPPGLRPKQRKDLTLDLHSSQRPTSRSSQLSVGIMLPPPPPIPESPDILTFPRPSSSPASVKSMPATLASKSDKMSKEKKRLMKAMELRKKQMQSKSQPTTPTTATVPVTEVPPVPTINEETVEADKEPKGGADLADALNEAVSEQNKEDAPEEPLQEVEKERPPKIEEPQPEDSPVEPMASPKAALSEKDLVKNPTRASGDHLKADSGVEMDVDKTTREPEDEQRVHGPSSSPVSMEQSSELPSTRPSSISEAGEEGAATDVLAKEIVEQEQMQDKQAHESQETIPAPSDDASKESEPESTPSQMPEVDASEIKEPAEELQDSTKADAGSGEEADNASDTTPTEKSIVHGNDGQLSVALPERKTSVRDKHRAIVRPISVDTQAHGFTDESEVDVSDDEFMVELRNAEVQEAKHVQVSKSPLATVFPVMKPATISAITSTSRSVSSPNTSDRRPSAPPRNASDPSSDDAPRSLSVSRVNQPSDRPGTLSVAKKANISSGISQRIKALARNSGSNEHLPLDRAPSRDSSGPSIVALRKSSFRDITPPSPRPQSSSTLNPTTRERRVSSVSKNLPLPALPIEQSPTLANESPRSQDSIQAVYNVQQRNDKRQSISVTARIVRDPRTENPDLSMPTQTTPLELHESPLIIEHKRGASVPKLHIPAEDKSPARTPESRSPAPSPSPSRDRGALSPAFSLPRSSSENWRNTFSQRTRRASETRSPTAMVRSMSSTSLDTTVSKDSNSSNDKTHERKGSRGSRMLKRMSNSISLGRKTLAEIVSPKISEEAIDPPFPSPVPEEMRSRPHYGLEIGDLNVQLPDTLLWKRRWVEIDSDGYIIVKTSKSNETASTKNATKQYHLSEFKRPFVPDQERQEMPWSVVLDFVDGRTLQCACETGGGQLEVLRREFAILNDMDRY</sequence>
<proteinExistence type="predicted"/>
<feature type="compositionally biased region" description="Polar residues" evidence="1">
    <location>
        <begin position="803"/>
        <end position="812"/>
    </location>
</feature>
<dbReference type="SUPFAM" id="SSF55753">
    <property type="entry name" value="Actin depolymerizing proteins"/>
    <property type="match status" value="1"/>
</dbReference>
<feature type="compositionally biased region" description="Basic and acidic residues" evidence="1">
    <location>
        <begin position="594"/>
        <end position="613"/>
    </location>
</feature>
<feature type="compositionally biased region" description="Basic and acidic residues" evidence="1">
    <location>
        <begin position="642"/>
        <end position="656"/>
    </location>
</feature>
<evidence type="ECO:0000256" key="1">
    <source>
        <dbReference type="SAM" id="MobiDB-lite"/>
    </source>
</evidence>
<feature type="region of interest" description="Disordered" evidence="1">
    <location>
        <begin position="765"/>
        <end position="1089"/>
    </location>
</feature>
<name>A0A9P4MDX0_9PEZI</name>
<evidence type="ECO:0000313" key="2">
    <source>
        <dbReference type="EMBL" id="KAF2103887.1"/>
    </source>
</evidence>
<feature type="compositionally biased region" description="Low complexity" evidence="1">
    <location>
        <begin position="560"/>
        <end position="572"/>
    </location>
</feature>
<feature type="compositionally biased region" description="Polar residues" evidence="1">
    <location>
        <begin position="573"/>
        <end position="582"/>
    </location>
</feature>
<feature type="compositionally biased region" description="Low complexity" evidence="1">
    <location>
        <begin position="163"/>
        <end position="176"/>
    </location>
</feature>
<feature type="compositionally biased region" description="Polar residues" evidence="1">
    <location>
        <begin position="911"/>
        <end position="934"/>
    </location>
</feature>
<dbReference type="Proteomes" id="UP000799772">
    <property type="component" value="Unassembled WGS sequence"/>
</dbReference>
<feature type="compositionally biased region" description="Polar residues" evidence="1">
    <location>
        <begin position="285"/>
        <end position="296"/>
    </location>
</feature>
<comment type="caution">
    <text evidence="2">The sequence shown here is derived from an EMBL/GenBank/DDBJ whole genome shotgun (WGS) entry which is preliminary data.</text>
</comment>
<keyword evidence="3" id="KW-1185">Reference proteome</keyword>
<feature type="compositionally biased region" description="Basic and acidic residues" evidence="1">
    <location>
        <begin position="147"/>
        <end position="162"/>
    </location>
</feature>
<reference evidence="2" key="1">
    <citation type="journal article" date="2020" name="Stud. Mycol.">
        <title>101 Dothideomycetes genomes: a test case for predicting lifestyles and emergence of pathogens.</title>
        <authorList>
            <person name="Haridas S."/>
            <person name="Albert R."/>
            <person name="Binder M."/>
            <person name="Bloem J."/>
            <person name="Labutti K."/>
            <person name="Salamov A."/>
            <person name="Andreopoulos B."/>
            <person name="Baker S."/>
            <person name="Barry K."/>
            <person name="Bills G."/>
            <person name="Bluhm B."/>
            <person name="Cannon C."/>
            <person name="Castanera R."/>
            <person name="Culley D."/>
            <person name="Daum C."/>
            <person name="Ezra D."/>
            <person name="Gonzalez J."/>
            <person name="Henrissat B."/>
            <person name="Kuo A."/>
            <person name="Liang C."/>
            <person name="Lipzen A."/>
            <person name="Lutzoni F."/>
            <person name="Magnuson J."/>
            <person name="Mondo S."/>
            <person name="Nolan M."/>
            <person name="Ohm R."/>
            <person name="Pangilinan J."/>
            <person name="Park H.-J."/>
            <person name="Ramirez L."/>
            <person name="Alfaro M."/>
            <person name="Sun H."/>
            <person name="Tritt A."/>
            <person name="Yoshinaga Y."/>
            <person name="Zwiers L.-H."/>
            <person name="Turgeon B."/>
            <person name="Goodwin S."/>
            <person name="Spatafora J."/>
            <person name="Crous P."/>
            <person name="Grigoriev I."/>
        </authorList>
    </citation>
    <scope>NUCLEOTIDE SEQUENCE</scope>
    <source>
        <strain evidence="2">CBS 133067</strain>
    </source>
</reference>
<feature type="region of interest" description="Disordered" evidence="1">
    <location>
        <begin position="283"/>
        <end position="700"/>
    </location>
</feature>
<feature type="compositionally biased region" description="Polar residues" evidence="1">
    <location>
        <begin position="347"/>
        <end position="361"/>
    </location>
</feature>
<organism evidence="2 3">
    <name type="scientific">Rhizodiscina lignyota</name>
    <dbReference type="NCBI Taxonomy" id="1504668"/>
    <lineage>
        <taxon>Eukaryota</taxon>
        <taxon>Fungi</taxon>
        <taxon>Dikarya</taxon>
        <taxon>Ascomycota</taxon>
        <taxon>Pezizomycotina</taxon>
        <taxon>Dothideomycetes</taxon>
        <taxon>Pleosporomycetidae</taxon>
        <taxon>Aulographales</taxon>
        <taxon>Rhizodiscinaceae</taxon>
        <taxon>Rhizodiscina</taxon>
    </lineage>
</organism>
<feature type="compositionally biased region" description="Polar residues" evidence="1">
    <location>
        <begin position="1056"/>
        <end position="1074"/>
    </location>
</feature>
<dbReference type="EMBL" id="ML978121">
    <property type="protein sequence ID" value="KAF2103887.1"/>
    <property type="molecule type" value="Genomic_DNA"/>
</dbReference>
<gene>
    <name evidence="2" type="ORF">NA57DRAFT_70097</name>
</gene>
<evidence type="ECO:0000313" key="3">
    <source>
        <dbReference type="Proteomes" id="UP000799772"/>
    </source>
</evidence>
<accession>A0A9P4MDX0</accession>
<feature type="compositionally biased region" description="Polar residues" evidence="1">
    <location>
        <begin position="1026"/>
        <end position="1039"/>
    </location>
</feature>
<feature type="region of interest" description="Disordered" evidence="1">
    <location>
        <begin position="239"/>
        <end position="259"/>
    </location>
</feature>
<dbReference type="InterPro" id="IPR029006">
    <property type="entry name" value="ADF-H/Gelsolin-like_dom_sf"/>
</dbReference>
<feature type="compositionally biased region" description="Basic and acidic residues" evidence="1">
    <location>
        <begin position="530"/>
        <end position="557"/>
    </location>
</feature>
<feature type="region of interest" description="Disordered" evidence="1">
    <location>
        <begin position="131"/>
        <end position="221"/>
    </location>
</feature>
<dbReference type="OrthoDB" id="74412at2759"/>
<feature type="compositionally biased region" description="Basic and acidic residues" evidence="1">
    <location>
        <begin position="969"/>
        <end position="981"/>
    </location>
</feature>
<feature type="compositionally biased region" description="Low complexity" evidence="1">
    <location>
        <begin position="429"/>
        <end position="440"/>
    </location>
</feature>
<evidence type="ECO:0008006" key="4">
    <source>
        <dbReference type="Google" id="ProtNLM"/>
    </source>
</evidence>